<dbReference type="AlphaFoldDB" id="A0A4Z0Z6M6"/>
<keyword evidence="4 6" id="KW-0560">Oxidoreductase</keyword>
<keyword evidence="9" id="KW-1185">Reference proteome</keyword>
<feature type="transmembrane region" description="Helical" evidence="7">
    <location>
        <begin position="40"/>
        <end position="60"/>
    </location>
</feature>
<evidence type="ECO:0000256" key="4">
    <source>
        <dbReference type="ARBA" id="ARBA00023002"/>
    </source>
</evidence>
<keyword evidence="7" id="KW-1133">Transmembrane helix</keyword>
<dbReference type="OrthoDB" id="1844152at2759"/>
<dbReference type="EMBL" id="SKBN01000054">
    <property type="protein sequence ID" value="TGJ85026.1"/>
    <property type="molecule type" value="Genomic_DNA"/>
</dbReference>
<dbReference type="GO" id="GO:0016705">
    <property type="term" value="F:oxidoreductase activity, acting on paired donors, with incorporation or reduction of molecular oxygen"/>
    <property type="evidence" value="ECO:0007669"/>
    <property type="project" value="InterPro"/>
</dbReference>
<sequence>MADLSHTSVKSAQTIAFSWAQIIETKQHVLTDLISRYGEVPIRGIVFVTVLFIGAIYTIWTSLPTKQKYANAPIACVDPNDSNASLKEARLRFRNDAVAMLQQGYRQFKGRPWYIPSPLGERLMLPSKYVEEIKTAPVDEVDFVATFFEMFEGKYTTMGSRSTLHPRTAKHDLNHYMARILEPVAEEIQDAFDAHLPATDEWRAINVHHAMVQIVARVSSRMFGGTELSQNQGWVDATINFALDGFVGSDSSCPQGRRAASGSGWVDNAGEAPADFLQWMVENAEGKEKEDSFIAQIQLKLSFAAIHTSAAAPTQLLYDLCAMPQYIQPLIDEINQVKQNLSGGGFDKRALGKLITFERFVQRPHTFSDGFHIPAKTQIGVPTQAISMDPEIYTNPKDFDGFRFSNLRDHIEIREGNDNNKKAAEMGKLAYASSNHESMAFGYGRHACPGRWFAGNEIKMIMVYLLENYEFQFPGGKSGLENRPPSMNYETQYLPNTQATVEFRKRRV</sequence>
<dbReference type="STRING" id="37992.A0A4Z0Z6M6"/>
<dbReference type="GO" id="GO:0005506">
    <property type="term" value="F:iron ion binding"/>
    <property type="evidence" value="ECO:0007669"/>
    <property type="project" value="InterPro"/>
</dbReference>
<dbReference type="CDD" id="cd11041">
    <property type="entry name" value="CYP503A1-like"/>
    <property type="match status" value="1"/>
</dbReference>
<evidence type="ECO:0000256" key="1">
    <source>
        <dbReference type="ARBA" id="ARBA00001971"/>
    </source>
</evidence>
<dbReference type="Gene3D" id="1.10.630.10">
    <property type="entry name" value="Cytochrome P450"/>
    <property type="match status" value="1"/>
</dbReference>
<dbReference type="GO" id="GO:0004497">
    <property type="term" value="F:monooxygenase activity"/>
    <property type="evidence" value="ECO:0007669"/>
    <property type="project" value="UniProtKB-KW"/>
</dbReference>
<evidence type="ECO:0000313" key="9">
    <source>
        <dbReference type="Proteomes" id="UP000297716"/>
    </source>
</evidence>
<evidence type="ECO:0000256" key="7">
    <source>
        <dbReference type="SAM" id="Phobius"/>
    </source>
</evidence>
<dbReference type="PROSITE" id="PS00086">
    <property type="entry name" value="CYTOCHROME_P450"/>
    <property type="match status" value="1"/>
</dbReference>
<dbReference type="GO" id="GO:0020037">
    <property type="term" value="F:heme binding"/>
    <property type="evidence" value="ECO:0007669"/>
    <property type="project" value="InterPro"/>
</dbReference>
<dbReference type="PANTHER" id="PTHR46206">
    <property type="entry name" value="CYTOCHROME P450"/>
    <property type="match status" value="1"/>
</dbReference>
<evidence type="ECO:0008006" key="10">
    <source>
        <dbReference type="Google" id="ProtNLM"/>
    </source>
</evidence>
<protein>
    <recommendedName>
        <fullName evidence="10">Cytochrome P450</fullName>
    </recommendedName>
</protein>
<organism evidence="8 9">
    <name type="scientific">Xylaria hypoxylon</name>
    <dbReference type="NCBI Taxonomy" id="37992"/>
    <lineage>
        <taxon>Eukaryota</taxon>
        <taxon>Fungi</taxon>
        <taxon>Dikarya</taxon>
        <taxon>Ascomycota</taxon>
        <taxon>Pezizomycotina</taxon>
        <taxon>Sordariomycetes</taxon>
        <taxon>Xylariomycetidae</taxon>
        <taxon>Xylariales</taxon>
        <taxon>Xylariaceae</taxon>
        <taxon>Xylaria</taxon>
    </lineage>
</organism>
<gene>
    <name evidence="8" type="ORF">E0Z10_g3717</name>
</gene>
<comment type="similarity">
    <text evidence="2 6">Belongs to the cytochrome P450 family.</text>
</comment>
<evidence type="ECO:0000256" key="3">
    <source>
        <dbReference type="ARBA" id="ARBA00022723"/>
    </source>
</evidence>
<dbReference type="InterPro" id="IPR001128">
    <property type="entry name" value="Cyt_P450"/>
</dbReference>
<keyword evidence="3 6" id="KW-0479">Metal-binding</keyword>
<dbReference type="Proteomes" id="UP000297716">
    <property type="component" value="Unassembled WGS sequence"/>
</dbReference>
<dbReference type="InterPro" id="IPR017972">
    <property type="entry name" value="Cyt_P450_CS"/>
</dbReference>
<dbReference type="SUPFAM" id="SSF48264">
    <property type="entry name" value="Cytochrome P450"/>
    <property type="match status" value="1"/>
</dbReference>
<dbReference type="InterPro" id="IPR036396">
    <property type="entry name" value="Cyt_P450_sf"/>
</dbReference>
<evidence type="ECO:0000256" key="6">
    <source>
        <dbReference type="RuleBase" id="RU000461"/>
    </source>
</evidence>
<evidence type="ECO:0000313" key="8">
    <source>
        <dbReference type="EMBL" id="TGJ85026.1"/>
    </source>
</evidence>
<name>A0A4Z0Z6M6_9PEZI</name>
<keyword evidence="7" id="KW-0472">Membrane</keyword>
<keyword evidence="5 6" id="KW-0408">Iron</keyword>
<accession>A0A4Z0Z6M6</accession>
<keyword evidence="6" id="KW-0503">Monooxygenase</keyword>
<keyword evidence="6" id="KW-0349">Heme</keyword>
<comment type="caution">
    <text evidence="8">The sequence shown here is derived from an EMBL/GenBank/DDBJ whole genome shotgun (WGS) entry which is preliminary data.</text>
</comment>
<comment type="cofactor">
    <cofactor evidence="1">
        <name>heme</name>
        <dbReference type="ChEBI" id="CHEBI:30413"/>
    </cofactor>
</comment>
<reference evidence="8 9" key="1">
    <citation type="submission" date="2019-03" db="EMBL/GenBank/DDBJ databases">
        <title>Draft genome sequence of Xylaria hypoxylon DSM 108379, a ubiquitous saprotrophic-parasitic fungi on hardwood.</title>
        <authorList>
            <person name="Buettner E."/>
            <person name="Leonhardt S."/>
            <person name="Gebauer A.M."/>
            <person name="Liers C."/>
            <person name="Hofrichter M."/>
            <person name="Kellner H."/>
        </authorList>
    </citation>
    <scope>NUCLEOTIDE SEQUENCE [LARGE SCALE GENOMIC DNA]</scope>
    <source>
        <strain evidence="8 9">DSM 108379</strain>
    </source>
</reference>
<dbReference type="Pfam" id="PF00067">
    <property type="entry name" value="p450"/>
    <property type="match status" value="1"/>
</dbReference>
<proteinExistence type="inferred from homology"/>
<keyword evidence="7" id="KW-0812">Transmembrane</keyword>
<evidence type="ECO:0000256" key="5">
    <source>
        <dbReference type="ARBA" id="ARBA00023004"/>
    </source>
</evidence>
<evidence type="ECO:0000256" key="2">
    <source>
        <dbReference type="ARBA" id="ARBA00010617"/>
    </source>
</evidence>